<protein>
    <recommendedName>
        <fullName evidence="8">Pantothenate kinase</fullName>
    </recommendedName>
</protein>
<dbReference type="GO" id="GO:0004594">
    <property type="term" value="F:pantothenate kinase activity"/>
    <property type="evidence" value="ECO:0007669"/>
    <property type="project" value="TreeGrafter"/>
</dbReference>
<feature type="compositionally biased region" description="Low complexity" evidence="4">
    <location>
        <begin position="25"/>
        <end position="53"/>
    </location>
</feature>
<organism evidence="6 7">
    <name type="scientific">Eimeria mitis</name>
    <dbReference type="NCBI Taxonomy" id="44415"/>
    <lineage>
        <taxon>Eukaryota</taxon>
        <taxon>Sar</taxon>
        <taxon>Alveolata</taxon>
        <taxon>Apicomplexa</taxon>
        <taxon>Conoidasida</taxon>
        <taxon>Coccidia</taxon>
        <taxon>Eucoccidiorida</taxon>
        <taxon>Eimeriorina</taxon>
        <taxon>Eimeriidae</taxon>
        <taxon>Eimeria</taxon>
    </lineage>
</organism>
<dbReference type="EMBL" id="HG681806">
    <property type="protein sequence ID" value="CDJ29246.1"/>
    <property type="molecule type" value="Genomic_DNA"/>
</dbReference>
<dbReference type="GO" id="GO:0005829">
    <property type="term" value="C:cytosol"/>
    <property type="evidence" value="ECO:0007669"/>
    <property type="project" value="TreeGrafter"/>
</dbReference>
<keyword evidence="1" id="KW-0547">Nucleotide-binding</keyword>
<proteinExistence type="predicted"/>
<dbReference type="InterPro" id="IPR043129">
    <property type="entry name" value="ATPase_NBD"/>
</dbReference>
<evidence type="ECO:0000256" key="4">
    <source>
        <dbReference type="SAM" id="MobiDB-lite"/>
    </source>
</evidence>
<dbReference type="GO" id="GO:0015937">
    <property type="term" value="P:coenzyme A biosynthetic process"/>
    <property type="evidence" value="ECO:0007669"/>
    <property type="project" value="UniProtKB-KW"/>
</dbReference>
<reference evidence="6" key="2">
    <citation type="submission" date="2013-10" db="EMBL/GenBank/DDBJ databases">
        <authorList>
            <person name="Aslett M."/>
        </authorList>
    </citation>
    <scope>NUCLEOTIDE SEQUENCE [LARGE SCALE GENOMIC DNA]</scope>
    <source>
        <strain evidence="6">Houghton</strain>
    </source>
</reference>
<dbReference type="PANTHER" id="PTHR12280:SF20">
    <property type="entry name" value="4'-PHOSPHOPANTETHEINE PHOSPHATASE"/>
    <property type="match status" value="1"/>
</dbReference>
<keyword evidence="2" id="KW-0067">ATP-binding</keyword>
<name>U6JWT8_9EIME</name>
<evidence type="ECO:0000256" key="1">
    <source>
        <dbReference type="ARBA" id="ARBA00022741"/>
    </source>
</evidence>
<evidence type="ECO:0000313" key="7">
    <source>
        <dbReference type="Proteomes" id="UP000030744"/>
    </source>
</evidence>
<keyword evidence="5" id="KW-1133">Transmembrane helix</keyword>
<keyword evidence="3" id="KW-0173">Coenzyme A biosynthesis</keyword>
<dbReference type="VEuPathDB" id="ToxoDB:EMH_0003380"/>
<evidence type="ECO:0000256" key="2">
    <source>
        <dbReference type="ARBA" id="ARBA00022840"/>
    </source>
</evidence>
<keyword evidence="5" id="KW-0472">Membrane</keyword>
<dbReference type="SUPFAM" id="SSF53067">
    <property type="entry name" value="Actin-like ATPase domain"/>
    <property type="match status" value="1"/>
</dbReference>
<dbReference type="Gene3D" id="3.30.420.40">
    <property type="match status" value="1"/>
</dbReference>
<dbReference type="AlphaFoldDB" id="U6JWT8"/>
<accession>U6JWT8</accession>
<evidence type="ECO:0000313" key="6">
    <source>
        <dbReference type="EMBL" id="CDJ29246.1"/>
    </source>
</evidence>
<feature type="transmembrane region" description="Helical" evidence="5">
    <location>
        <begin position="147"/>
        <end position="172"/>
    </location>
</feature>
<keyword evidence="7" id="KW-1185">Reference proteome</keyword>
<dbReference type="GO" id="GO:0005634">
    <property type="term" value="C:nucleus"/>
    <property type="evidence" value="ECO:0007669"/>
    <property type="project" value="TreeGrafter"/>
</dbReference>
<feature type="transmembrane region" description="Helical" evidence="5">
    <location>
        <begin position="202"/>
        <end position="223"/>
    </location>
</feature>
<dbReference type="Pfam" id="PF03630">
    <property type="entry name" value="Fumble"/>
    <property type="match status" value="1"/>
</dbReference>
<dbReference type="GO" id="GO:0005524">
    <property type="term" value="F:ATP binding"/>
    <property type="evidence" value="ECO:0007669"/>
    <property type="project" value="UniProtKB-KW"/>
</dbReference>
<evidence type="ECO:0008006" key="8">
    <source>
        <dbReference type="Google" id="ProtNLM"/>
    </source>
</evidence>
<dbReference type="PANTHER" id="PTHR12280">
    <property type="entry name" value="PANTOTHENATE KINASE"/>
    <property type="match status" value="1"/>
</dbReference>
<sequence>MDPHEAIQASVDGPAVDEGSTLPSTAAKHAATAAAHPAVAGEAPPAAAATEPPAAAAAATAAAYASSVLPSTDSIKKPQPSCKEVCFRSSSSPEQQQQQQQQQQQAMEQQLVASPPPEAAVAAPEDPPPATTTTITTITTIIITTTAAAAAVAAAAAAVVVVVAGDIVVAAAVIQSRDLYPFLVVNIGSGVSILKAKSASSFVRVTGTCIGGGTVLGLARLLFHAKSFRQVVRLSERGTDALDLKVADLCGDAAGSRCIAPDALASRYS</sequence>
<feature type="region of interest" description="Disordered" evidence="4">
    <location>
        <begin position="70"/>
        <end position="131"/>
    </location>
</feature>
<evidence type="ECO:0000256" key="3">
    <source>
        <dbReference type="ARBA" id="ARBA00022993"/>
    </source>
</evidence>
<feature type="region of interest" description="Disordered" evidence="4">
    <location>
        <begin position="1"/>
        <end position="53"/>
    </location>
</feature>
<evidence type="ECO:0000256" key="5">
    <source>
        <dbReference type="SAM" id="Phobius"/>
    </source>
</evidence>
<dbReference type="OrthoDB" id="498611at2759"/>
<gene>
    <name evidence="6" type="ORF">EMH_0003380</name>
</gene>
<dbReference type="GeneID" id="25375387"/>
<reference evidence="6" key="1">
    <citation type="submission" date="2013-10" db="EMBL/GenBank/DDBJ databases">
        <title>Genomic analysis of the causative agents of coccidiosis in chickens.</title>
        <authorList>
            <person name="Reid A.J."/>
            <person name="Blake D."/>
            <person name="Billington K."/>
            <person name="Browne H."/>
            <person name="Dunn M."/>
            <person name="Hung S."/>
            <person name="Kawahara F."/>
            <person name="Miranda-Saavedra D."/>
            <person name="Mourier T."/>
            <person name="Nagra H."/>
            <person name="Otto T.D."/>
            <person name="Rawlings N."/>
            <person name="Sanchez A."/>
            <person name="Sanders M."/>
            <person name="Subramaniam C."/>
            <person name="Tay Y."/>
            <person name="Dear P."/>
            <person name="Doerig C."/>
            <person name="Gruber A."/>
            <person name="Parkinson J."/>
            <person name="Shirley M."/>
            <person name="Wan K.L."/>
            <person name="Berriman M."/>
            <person name="Tomley F."/>
            <person name="Pain A."/>
        </authorList>
    </citation>
    <scope>NUCLEOTIDE SEQUENCE [LARGE SCALE GENOMIC DNA]</scope>
    <source>
        <strain evidence="6">Houghton</strain>
    </source>
</reference>
<keyword evidence="5" id="KW-0812">Transmembrane</keyword>
<feature type="compositionally biased region" description="Low complexity" evidence="4">
    <location>
        <begin position="95"/>
        <end position="105"/>
    </location>
</feature>
<dbReference type="Proteomes" id="UP000030744">
    <property type="component" value="Unassembled WGS sequence"/>
</dbReference>
<dbReference type="RefSeq" id="XP_013351815.1">
    <property type="nucleotide sequence ID" value="XM_013496361.1"/>
</dbReference>
<dbReference type="InterPro" id="IPR004567">
    <property type="entry name" value="Type_II_PanK"/>
</dbReference>